<evidence type="ECO:0000313" key="3">
    <source>
        <dbReference type="EMBL" id="NFN34620.1"/>
    </source>
</evidence>
<keyword evidence="1" id="KW-0472">Membrane</keyword>
<evidence type="ECO:0008006" key="6">
    <source>
        <dbReference type="Google" id="ProtNLM"/>
    </source>
</evidence>
<organism evidence="2 5">
    <name type="scientific">Clostridium botulinum</name>
    <dbReference type="NCBI Taxonomy" id="1491"/>
    <lineage>
        <taxon>Bacteria</taxon>
        <taxon>Bacillati</taxon>
        <taxon>Bacillota</taxon>
        <taxon>Clostridia</taxon>
        <taxon>Eubacteriales</taxon>
        <taxon>Clostridiaceae</taxon>
        <taxon>Clostridium</taxon>
    </lineage>
</organism>
<dbReference type="EMBL" id="SWOV01000047">
    <property type="protein sequence ID" value="NFF89012.1"/>
    <property type="molecule type" value="Genomic_DNA"/>
</dbReference>
<evidence type="ECO:0000313" key="4">
    <source>
        <dbReference type="Proteomes" id="UP000473681"/>
    </source>
</evidence>
<dbReference type="AlphaFoldDB" id="A0A0L9Y4D5"/>
<dbReference type="InterPro" id="IPR011042">
    <property type="entry name" value="6-blade_b-propeller_TolB-like"/>
</dbReference>
<dbReference type="Proteomes" id="UP000476820">
    <property type="component" value="Unassembled WGS sequence"/>
</dbReference>
<evidence type="ECO:0000313" key="2">
    <source>
        <dbReference type="EMBL" id="NFF89012.1"/>
    </source>
</evidence>
<dbReference type="RefSeq" id="WP_053342826.1">
    <property type="nucleotide sequence ID" value="NZ_JACBBU010000008.1"/>
</dbReference>
<keyword evidence="1" id="KW-1133">Transmembrane helix</keyword>
<accession>A0A0L9Y4D5</accession>
<protein>
    <recommendedName>
        <fullName evidence="6">Glucose/Sorbosone dehydrogenase domain-containing protein</fullName>
    </recommendedName>
</protein>
<gene>
    <name evidence="2" type="ORF">FC774_14255</name>
    <name evidence="3" type="ORF">FDB51_05610</name>
</gene>
<dbReference type="OrthoDB" id="9770043at2"/>
<dbReference type="EMBL" id="SWVK01000006">
    <property type="protein sequence ID" value="NFN34620.1"/>
    <property type="molecule type" value="Genomic_DNA"/>
</dbReference>
<evidence type="ECO:0000313" key="5">
    <source>
        <dbReference type="Proteomes" id="UP000476820"/>
    </source>
</evidence>
<feature type="transmembrane region" description="Helical" evidence="1">
    <location>
        <begin position="407"/>
        <end position="424"/>
    </location>
</feature>
<dbReference type="Proteomes" id="UP000473681">
    <property type="component" value="Unassembled WGS sequence"/>
</dbReference>
<dbReference type="InterPro" id="IPR011041">
    <property type="entry name" value="Quinoprot_gluc/sorb_DH_b-prop"/>
</dbReference>
<dbReference type="Gene3D" id="2.120.10.30">
    <property type="entry name" value="TolB, C-terminal domain"/>
    <property type="match status" value="1"/>
</dbReference>
<comment type="caution">
    <text evidence="2">The sequence shown here is derived from an EMBL/GenBank/DDBJ whole genome shotgun (WGS) entry which is preliminary data.</text>
</comment>
<feature type="transmembrane region" description="Helical" evidence="1">
    <location>
        <begin position="7"/>
        <end position="28"/>
    </location>
</feature>
<dbReference type="SUPFAM" id="SSF50952">
    <property type="entry name" value="Soluble quinoprotein glucose dehydrogenase"/>
    <property type="match status" value="1"/>
</dbReference>
<reference evidence="4 5" key="1">
    <citation type="submission" date="2019-04" db="EMBL/GenBank/DDBJ databases">
        <title>Genome sequencing of Clostridium botulinum Groups I-IV and Clostridium butyricum.</title>
        <authorList>
            <person name="Brunt J."/>
            <person name="Van Vliet A.H.M."/>
            <person name="Stringer S.C."/>
            <person name="Carter A.T."/>
            <person name="Peck M.W."/>
        </authorList>
    </citation>
    <scope>NUCLEOTIDE SEQUENCE [LARGE SCALE GENOMIC DNA]</scope>
    <source>
        <strain evidence="2 5">1605</strain>
        <strain evidence="3 4">CB-K-33E</strain>
    </source>
</reference>
<sequence length="434" mass="49276">MKRFCQFLFSSVIIVSLAFLLFKFSGIYRVNILKDNIDWSISSKNCKDAVAFDKDEYENTYVAYKNYIKLLKDDGREEILVQNKSFSIENLVCNNDDMYFISNDELYHYNISSKFLEVILKGIPTNGENLDRNLIIKDSYLLLSIGAATNSGIAESNGEMDFGKIPYDKSPINIVLNGENYGQEKTGAYMPYTNSSIRGQKISAEKFGNASVVKVDLKTNKTSLYACGIRNVTGWDLDSNNNLIAIVGGMEEKGLRPIKRDFDYLYKLKEENWYGWPDFSGGDPISSPRFNDENKLTPIISNPPNKIVDGPEYQFSKVNSIKCLAIYKDGKILDKDSNIFYDKKDNVISSVNQNGVLYKLLKLKSESDIKGIKYSCGNIYILDSGIGCIYKLQSGNLGLKFNLPKPVWIFIIILLFTLLILNIIRFNNKKKKNI</sequence>
<keyword evidence="1" id="KW-0812">Transmembrane</keyword>
<proteinExistence type="predicted"/>
<evidence type="ECO:0000256" key="1">
    <source>
        <dbReference type="SAM" id="Phobius"/>
    </source>
</evidence>
<name>A0A0L9Y4D5_CLOBO</name>